<gene>
    <name evidence="2" type="ORF">CAEBREN_17900</name>
</gene>
<evidence type="ECO:0000313" key="2">
    <source>
        <dbReference type="EMBL" id="EGT58300.1"/>
    </source>
</evidence>
<dbReference type="InParanoid" id="G0NDF9"/>
<dbReference type="Proteomes" id="UP000008068">
    <property type="component" value="Unassembled WGS sequence"/>
</dbReference>
<sequence length="187" mass="20469">MYQSRRPVSLHPEAALNEDDTQESPEMDMMLSQINDGDSVTAHYLAGHQNEADDFGLLGAERPVNDGPIKDAQGQERDIFEFGGMDWEEMFVEEGGVEPIVEEDPSALFGHSPFNAALVITSPAPVYHQEDKLQQKEQDEDAVEPMSAPTPAATIATDPASGRQSVRYLSKKPAESVSPTKSSPNFH</sequence>
<feature type="region of interest" description="Disordered" evidence="1">
    <location>
        <begin position="1"/>
        <end position="26"/>
    </location>
</feature>
<proteinExistence type="predicted"/>
<organism evidence="3">
    <name type="scientific">Caenorhabditis brenneri</name>
    <name type="common">Nematode worm</name>
    <dbReference type="NCBI Taxonomy" id="135651"/>
    <lineage>
        <taxon>Eukaryota</taxon>
        <taxon>Metazoa</taxon>
        <taxon>Ecdysozoa</taxon>
        <taxon>Nematoda</taxon>
        <taxon>Chromadorea</taxon>
        <taxon>Rhabditida</taxon>
        <taxon>Rhabditina</taxon>
        <taxon>Rhabditomorpha</taxon>
        <taxon>Rhabditoidea</taxon>
        <taxon>Rhabditidae</taxon>
        <taxon>Peloderinae</taxon>
        <taxon>Caenorhabditis</taxon>
    </lineage>
</organism>
<dbReference type="AlphaFoldDB" id="G0NDF9"/>
<feature type="compositionally biased region" description="Polar residues" evidence="1">
    <location>
        <begin position="177"/>
        <end position="187"/>
    </location>
</feature>
<reference evidence="3" key="1">
    <citation type="submission" date="2011-07" db="EMBL/GenBank/DDBJ databases">
        <authorList>
            <consortium name="Caenorhabditis brenneri Sequencing and Analysis Consortium"/>
            <person name="Wilson R.K."/>
        </authorList>
    </citation>
    <scope>NUCLEOTIDE SEQUENCE [LARGE SCALE GENOMIC DNA]</scope>
    <source>
        <strain evidence="3">PB2801</strain>
    </source>
</reference>
<feature type="compositionally biased region" description="Acidic residues" evidence="1">
    <location>
        <begin position="16"/>
        <end position="26"/>
    </location>
</feature>
<evidence type="ECO:0000313" key="3">
    <source>
        <dbReference type="Proteomes" id="UP000008068"/>
    </source>
</evidence>
<name>G0NDF9_CAEBE</name>
<protein>
    <submittedName>
        <fullName evidence="2">Uncharacterized protein</fullName>
    </submittedName>
</protein>
<accession>G0NDF9</accession>
<feature type="compositionally biased region" description="Low complexity" evidence="1">
    <location>
        <begin position="149"/>
        <end position="160"/>
    </location>
</feature>
<feature type="region of interest" description="Disordered" evidence="1">
    <location>
        <begin position="130"/>
        <end position="187"/>
    </location>
</feature>
<evidence type="ECO:0000256" key="1">
    <source>
        <dbReference type="SAM" id="MobiDB-lite"/>
    </source>
</evidence>
<dbReference type="HOGENOM" id="CLU_1448932_0_0_1"/>
<dbReference type="EMBL" id="GL379867">
    <property type="protein sequence ID" value="EGT58300.1"/>
    <property type="molecule type" value="Genomic_DNA"/>
</dbReference>
<keyword evidence="3" id="KW-1185">Reference proteome</keyword>